<accession>A0A6L6XR06</accession>
<gene>
    <name evidence="2" type="ORF">GON03_07460</name>
</gene>
<dbReference type="InterPro" id="IPR004360">
    <property type="entry name" value="Glyas_Fos-R_dOase_dom"/>
</dbReference>
<dbReference type="PROSITE" id="PS51819">
    <property type="entry name" value="VOC"/>
    <property type="match status" value="1"/>
</dbReference>
<dbReference type="InterPro" id="IPR037523">
    <property type="entry name" value="VOC_core"/>
</dbReference>
<reference evidence="2 3" key="1">
    <citation type="submission" date="2019-12" db="EMBL/GenBank/DDBJ databases">
        <authorList>
            <person name="Huq M.A."/>
        </authorList>
    </citation>
    <scope>NUCLEOTIDE SEQUENCE [LARGE SCALE GENOMIC DNA]</scope>
    <source>
        <strain evidence="2 3">MAH-18</strain>
    </source>
</reference>
<organism evidence="2 3">
    <name type="scientific">Nocardioides agri</name>
    <dbReference type="NCBI Taxonomy" id="2682843"/>
    <lineage>
        <taxon>Bacteria</taxon>
        <taxon>Bacillati</taxon>
        <taxon>Actinomycetota</taxon>
        <taxon>Actinomycetes</taxon>
        <taxon>Propionibacteriales</taxon>
        <taxon>Nocardioidaceae</taxon>
        <taxon>Nocardioides</taxon>
    </lineage>
</organism>
<evidence type="ECO:0000259" key="1">
    <source>
        <dbReference type="PROSITE" id="PS51819"/>
    </source>
</evidence>
<proteinExistence type="predicted"/>
<comment type="caution">
    <text evidence="2">The sequence shown here is derived from an EMBL/GenBank/DDBJ whole genome shotgun (WGS) entry which is preliminary data.</text>
</comment>
<keyword evidence="3" id="KW-1185">Reference proteome</keyword>
<dbReference type="InterPro" id="IPR029068">
    <property type="entry name" value="Glyas_Bleomycin-R_OHBP_Dase"/>
</dbReference>
<dbReference type="Pfam" id="PF00903">
    <property type="entry name" value="Glyoxalase"/>
    <property type="match status" value="1"/>
</dbReference>
<dbReference type="Gene3D" id="3.10.180.10">
    <property type="entry name" value="2,3-Dihydroxybiphenyl 1,2-Dioxygenase, domain 1"/>
    <property type="match status" value="1"/>
</dbReference>
<dbReference type="AlphaFoldDB" id="A0A6L6XR06"/>
<sequence length="130" mass="13903">MPLTDSVASVMLPTRDASRAQEFYERRLGLPLQGTNDAAGETAFRLAGGSLLVLRLLPDATPAPNTAVSFEVSDIAAAIADLESRGVTFEDYDQPDFTTVDHVFDDGSVKAAWFLDPDGNILCVHQPHGG</sequence>
<dbReference type="SUPFAM" id="SSF54593">
    <property type="entry name" value="Glyoxalase/Bleomycin resistance protein/Dihydroxybiphenyl dioxygenase"/>
    <property type="match status" value="1"/>
</dbReference>
<dbReference type="RefSeq" id="WP_157341483.1">
    <property type="nucleotide sequence ID" value="NZ_WSEK01000004.1"/>
</dbReference>
<dbReference type="Proteomes" id="UP000473525">
    <property type="component" value="Unassembled WGS sequence"/>
</dbReference>
<name>A0A6L6XR06_9ACTN</name>
<evidence type="ECO:0000313" key="2">
    <source>
        <dbReference type="EMBL" id="MVQ49016.1"/>
    </source>
</evidence>
<feature type="domain" description="VOC" evidence="1">
    <location>
        <begin position="6"/>
        <end position="127"/>
    </location>
</feature>
<dbReference type="EMBL" id="WSEK01000004">
    <property type="protein sequence ID" value="MVQ49016.1"/>
    <property type="molecule type" value="Genomic_DNA"/>
</dbReference>
<protein>
    <submittedName>
        <fullName evidence="2">VOC family protein</fullName>
    </submittedName>
</protein>
<evidence type="ECO:0000313" key="3">
    <source>
        <dbReference type="Proteomes" id="UP000473525"/>
    </source>
</evidence>